<dbReference type="AlphaFoldDB" id="A0A1G8HGQ2"/>
<evidence type="ECO:0008006" key="4">
    <source>
        <dbReference type="Google" id="ProtNLM"/>
    </source>
</evidence>
<organism evidence="2 3">
    <name type="scientific">Flavobacterium omnivorum</name>
    <dbReference type="NCBI Taxonomy" id="178355"/>
    <lineage>
        <taxon>Bacteria</taxon>
        <taxon>Pseudomonadati</taxon>
        <taxon>Bacteroidota</taxon>
        <taxon>Flavobacteriia</taxon>
        <taxon>Flavobacteriales</taxon>
        <taxon>Flavobacteriaceae</taxon>
        <taxon>Flavobacterium</taxon>
    </lineage>
</organism>
<dbReference type="RefSeq" id="WP_245705124.1">
    <property type="nucleotide sequence ID" value="NZ_FNDB01000021.1"/>
</dbReference>
<keyword evidence="1" id="KW-0732">Signal</keyword>
<dbReference type="Proteomes" id="UP000199274">
    <property type="component" value="Unassembled WGS sequence"/>
</dbReference>
<feature type="signal peptide" evidence="1">
    <location>
        <begin position="1"/>
        <end position="30"/>
    </location>
</feature>
<keyword evidence="3" id="KW-1185">Reference proteome</keyword>
<evidence type="ECO:0000256" key="1">
    <source>
        <dbReference type="SAM" id="SignalP"/>
    </source>
</evidence>
<evidence type="ECO:0000313" key="3">
    <source>
        <dbReference type="Proteomes" id="UP000199274"/>
    </source>
</evidence>
<dbReference type="STRING" id="178355.SAMN04488062_12142"/>
<reference evidence="3" key="1">
    <citation type="submission" date="2016-10" db="EMBL/GenBank/DDBJ databases">
        <authorList>
            <person name="Varghese N."/>
            <person name="Submissions S."/>
        </authorList>
    </citation>
    <scope>NUCLEOTIDE SEQUENCE [LARGE SCALE GENOMIC DNA]</scope>
    <source>
        <strain evidence="3">CGMCC 1.2747</strain>
    </source>
</reference>
<accession>A0A1G8HGQ2</accession>
<name>A0A1G8HGQ2_9FLAO</name>
<dbReference type="EMBL" id="FNDB01000021">
    <property type="protein sequence ID" value="SDI05838.1"/>
    <property type="molecule type" value="Genomic_DNA"/>
</dbReference>
<sequence length="334" mass="37944">MEGSTKPNLIEALRKRLLLLSLLTASIAQSQISGCTDPLSKNYNPKATTNDGSCHYASIKIKPKYSVKLNARLKETSGLTQSDSLFWTINDDTDTVLYGLDTIGSIKNKILLKKASNTDWEEIAQDNNYFYVGDFGNNSSGNRKDLHVLRIEKETLLTPVQKIDTISFSYSNQTNFNKKTANTTDFDCEAFIVCDDSIYLFTKQWKNKKTSVYALPKTPGTYIAKLKETYNTKGLITEAAYLPEKKLLVLSGYNRFVFPFIYLLYDYKTTHFFSGNKRKVKIALPFHQIEGIATPDGIHFYLTNENFVRKPIVDVTQQLHQLDLSPFLGNFLNQ</sequence>
<gene>
    <name evidence="2" type="ORF">SAMN04488062_12142</name>
</gene>
<feature type="chain" id="PRO_5011506702" description="T9SS C-terminal target domain-containing protein" evidence="1">
    <location>
        <begin position="31"/>
        <end position="334"/>
    </location>
</feature>
<evidence type="ECO:0000313" key="2">
    <source>
        <dbReference type="EMBL" id="SDI05838.1"/>
    </source>
</evidence>
<protein>
    <recommendedName>
        <fullName evidence="4">T9SS C-terminal target domain-containing protein</fullName>
    </recommendedName>
</protein>
<proteinExistence type="predicted"/>